<dbReference type="AlphaFoldDB" id="A0A4C1V0D6"/>
<comment type="caution">
    <text evidence="1">The sequence shown here is derived from an EMBL/GenBank/DDBJ whole genome shotgun (WGS) entry which is preliminary data.</text>
</comment>
<sequence>MCDPRFTSEEVIDFITETFSEGFDSISVNDWRNAICLWKIHLQKCIDAEGDYFEQICFVLIGTMSSIESGMKCRMKSQDRHENRERDWGRNQKLDRVYNQECDLNRNQEQHWNEN</sequence>
<reference evidence="1 2" key="1">
    <citation type="journal article" date="2019" name="Commun. Biol.">
        <title>The bagworm genome reveals a unique fibroin gene that provides high tensile strength.</title>
        <authorList>
            <person name="Kono N."/>
            <person name="Nakamura H."/>
            <person name="Ohtoshi R."/>
            <person name="Tomita M."/>
            <person name="Numata K."/>
            <person name="Arakawa K."/>
        </authorList>
    </citation>
    <scope>NUCLEOTIDE SEQUENCE [LARGE SCALE GENOMIC DNA]</scope>
</reference>
<proteinExistence type="predicted"/>
<keyword evidence="2" id="KW-1185">Reference proteome</keyword>
<evidence type="ECO:0000313" key="1">
    <source>
        <dbReference type="EMBL" id="GBP32185.1"/>
    </source>
</evidence>
<organism evidence="1 2">
    <name type="scientific">Eumeta variegata</name>
    <name type="common">Bagworm moth</name>
    <name type="synonym">Eumeta japonica</name>
    <dbReference type="NCBI Taxonomy" id="151549"/>
    <lineage>
        <taxon>Eukaryota</taxon>
        <taxon>Metazoa</taxon>
        <taxon>Ecdysozoa</taxon>
        <taxon>Arthropoda</taxon>
        <taxon>Hexapoda</taxon>
        <taxon>Insecta</taxon>
        <taxon>Pterygota</taxon>
        <taxon>Neoptera</taxon>
        <taxon>Endopterygota</taxon>
        <taxon>Lepidoptera</taxon>
        <taxon>Glossata</taxon>
        <taxon>Ditrysia</taxon>
        <taxon>Tineoidea</taxon>
        <taxon>Psychidae</taxon>
        <taxon>Oiketicinae</taxon>
        <taxon>Eumeta</taxon>
    </lineage>
</organism>
<name>A0A4C1V0D6_EUMVA</name>
<dbReference type="Proteomes" id="UP000299102">
    <property type="component" value="Unassembled WGS sequence"/>
</dbReference>
<protein>
    <submittedName>
        <fullName evidence="1">Uncharacterized protein</fullName>
    </submittedName>
</protein>
<evidence type="ECO:0000313" key="2">
    <source>
        <dbReference type="Proteomes" id="UP000299102"/>
    </source>
</evidence>
<accession>A0A4C1V0D6</accession>
<gene>
    <name evidence="1" type="ORF">EVAR_27608_1</name>
</gene>
<dbReference type="EMBL" id="BGZK01000256">
    <property type="protein sequence ID" value="GBP32185.1"/>
    <property type="molecule type" value="Genomic_DNA"/>
</dbReference>